<dbReference type="SUPFAM" id="SSF54427">
    <property type="entry name" value="NTF2-like"/>
    <property type="match status" value="1"/>
</dbReference>
<accession>A0A221VW41</accession>
<organism evidence="2 3">
    <name type="scientific">Actinoalloteichus hoggarensis</name>
    <dbReference type="NCBI Taxonomy" id="1470176"/>
    <lineage>
        <taxon>Bacteria</taxon>
        <taxon>Bacillati</taxon>
        <taxon>Actinomycetota</taxon>
        <taxon>Actinomycetes</taxon>
        <taxon>Pseudonocardiales</taxon>
        <taxon>Pseudonocardiaceae</taxon>
        <taxon>Actinoalloteichus</taxon>
    </lineage>
</organism>
<proteinExistence type="predicted"/>
<dbReference type="EMBL" id="CP022521">
    <property type="protein sequence ID" value="ASO17762.1"/>
    <property type="molecule type" value="Genomic_DNA"/>
</dbReference>
<evidence type="ECO:0000313" key="2">
    <source>
        <dbReference type="EMBL" id="ASO17762.1"/>
    </source>
</evidence>
<sequence>MTTHDDAAPVVQDETVDHQADLASVAEVIREVEAAVNTNDAELLTARFTENTVVVNAAGSLLTGRRELLAANRRALAGFLRDEHVRYELGDVVFLRPDVAIAVKTARSATAAGEPLEADPSMIALYVLVKEAGRWWVAARENTLIPA</sequence>
<dbReference type="InterPro" id="IPR027843">
    <property type="entry name" value="DUF4440"/>
</dbReference>
<protein>
    <recommendedName>
        <fullName evidence="1">DUF4440 domain-containing protein</fullName>
    </recommendedName>
</protein>
<dbReference type="Proteomes" id="UP000204221">
    <property type="component" value="Chromosome"/>
</dbReference>
<dbReference type="NCBIfam" id="TIGR02246">
    <property type="entry name" value="SgcJ/EcaC family oxidoreductase"/>
    <property type="match status" value="1"/>
</dbReference>
<evidence type="ECO:0000259" key="1">
    <source>
        <dbReference type="Pfam" id="PF14534"/>
    </source>
</evidence>
<gene>
    <name evidence="2" type="ORF">AHOG_00445</name>
</gene>
<dbReference type="Gene3D" id="3.10.450.50">
    <property type="match status" value="1"/>
</dbReference>
<reference evidence="2 3" key="1">
    <citation type="submission" date="2017-07" db="EMBL/GenBank/DDBJ databases">
        <title>Complete genome sequence of Actinoalloteichus hoggarensis DSM 45943, type strain of Actinoalloteichus hoggarensis.</title>
        <authorList>
            <person name="Ruckert C."/>
            <person name="Nouioui I."/>
            <person name="Willmese J."/>
            <person name="van Wezel G."/>
            <person name="Klenk H.-P."/>
            <person name="Kalinowski J."/>
            <person name="Zotchev S.B."/>
        </authorList>
    </citation>
    <scope>NUCLEOTIDE SEQUENCE [LARGE SCALE GENOMIC DNA]</scope>
    <source>
        <strain evidence="2 3">DSM 45943</strain>
    </source>
</reference>
<dbReference type="InterPro" id="IPR032710">
    <property type="entry name" value="NTF2-like_dom_sf"/>
</dbReference>
<dbReference type="InterPro" id="IPR011944">
    <property type="entry name" value="Steroid_delta5-4_isomerase"/>
</dbReference>
<evidence type="ECO:0000313" key="3">
    <source>
        <dbReference type="Proteomes" id="UP000204221"/>
    </source>
</evidence>
<dbReference type="AlphaFoldDB" id="A0A221VW41"/>
<dbReference type="KEGG" id="ahg:AHOG_00445"/>
<dbReference type="Pfam" id="PF14534">
    <property type="entry name" value="DUF4440"/>
    <property type="match status" value="1"/>
</dbReference>
<keyword evidence="3" id="KW-1185">Reference proteome</keyword>
<dbReference type="OrthoDB" id="582247at2"/>
<name>A0A221VW41_9PSEU</name>
<dbReference type="RefSeq" id="WP_093939601.1">
    <property type="nucleotide sequence ID" value="NZ_CP022521.1"/>
</dbReference>
<feature type="domain" description="DUF4440" evidence="1">
    <location>
        <begin position="25"/>
        <end position="137"/>
    </location>
</feature>